<feature type="domain" description="ABC transporter" evidence="8">
    <location>
        <begin position="334"/>
        <end position="570"/>
    </location>
</feature>
<dbReference type="InterPro" id="IPR036640">
    <property type="entry name" value="ABC1_TM_sf"/>
</dbReference>
<dbReference type="GO" id="GO:0030256">
    <property type="term" value="C:type I protein secretion system complex"/>
    <property type="evidence" value="ECO:0007669"/>
    <property type="project" value="InterPro"/>
</dbReference>
<dbReference type="PROSITE" id="PS50893">
    <property type="entry name" value="ABC_TRANSPORTER_2"/>
    <property type="match status" value="1"/>
</dbReference>
<dbReference type="Pfam" id="PF00664">
    <property type="entry name" value="ABC_membrane"/>
    <property type="match status" value="1"/>
</dbReference>
<dbReference type="SMART" id="SM00382">
    <property type="entry name" value="AAA"/>
    <property type="match status" value="1"/>
</dbReference>
<dbReference type="GO" id="GO:0015421">
    <property type="term" value="F:ABC-type oligopeptide transporter activity"/>
    <property type="evidence" value="ECO:0007669"/>
    <property type="project" value="TreeGrafter"/>
</dbReference>
<proteinExistence type="predicted"/>
<dbReference type="GO" id="GO:0030253">
    <property type="term" value="P:protein secretion by the type I secretion system"/>
    <property type="evidence" value="ECO:0007669"/>
    <property type="project" value="InterPro"/>
</dbReference>
<dbReference type="EMBL" id="JHEH01000013">
    <property type="protein sequence ID" value="KEP69456.1"/>
    <property type="molecule type" value="Genomic_DNA"/>
</dbReference>
<dbReference type="InterPro" id="IPR017871">
    <property type="entry name" value="ABC_transporter-like_CS"/>
</dbReference>
<evidence type="ECO:0000256" key="6">
    <source>
        <dbReference type="ARBA" id="ARBA00023136"/>
    </source>
</evidence>
<dbReference type="InterPro" id="IPR010128">
    <property type="entry name" value="ATPase_T1SS_PrtD-like"/>
</dbReference>
<gene>
    <name evidence="10" type="ORF">DL1_03430</name>
</gene>
<dbReference type="GO" id="GO:0005524">
    <property type="term" value="F:ATP binding"/>
    <property type="evidence" value="ECO:0007669"/>
    <property type="project" value="UniProtKB-KW"/>
</dbReference>
<dbReference type="InterPro" id="IPR011527">
    <property type="entry name" value="ABC1_TM_dom"/>
</dbReference>
<comment type="subcellular location">
    <subcellularLocation>
        <location evidence="1">Cell membrane</location>
        <topology evidence="1">Multi-pass membrane protein</topology>
    </subcellularLocation>
</comment>
<dbReference type="SUPFAM" id="SSF90123">
    <property type="entry name" value="ABC transporter transmembrane region"/>
    <property type="match status" value="1"/>
</dbReference>
<dbReference type="RefSeq" id="WP_038066230.1">
    <property type="nucleotide sequence ID" value="NZ_FOVB01000009.1"/>
</dbReference>
<evidence type="ECO:0000256" key="5">
    <source>
        <dbReference type="ARBA" id="ARBA00022989"/>
    </source>
</evidence>
<feature type="transmembrane region" description="Helical" evidence="7">
    <location>
        <begin position="61"/>
        <end position="78"/>
    </location>
</feature>
<keyword evidence="5 7" id="KW-1133">Transmembrane helix</keyword>
<comment type="caution">
    <text evidence="10">The sequence shown here is derived from an EMBL/GenBank/DDBJ whole genome shotgun (WGS) entry which is preliminary data.</text>
</comment>
<evidence type="ECO:0000259" key="8">
    <source>
        <dbReference type="PROSITE" id="PS50893"/>
    </source>
</evidence>
<dbReference type="InterPro" id="IPR003439">
    <property type="entry name" value="ABC_transporter-like_ATP-bd"/>
</dbReference>
<evidence type="ECO:0000256" key="7">
    <source>
        <dbReference type="SAM" id="Phobius"/>
    </source>
</evidence>
<dbReference type="SUPFAM" id="SSF52540">
    <property type="entry name" value="P-loop containing nucleoside triphosphate hydrolases"/>
    <property type="match status" value="1"/>
</dbReference>
<keyword evidence="11" id="KW-1185">Reference proteome</keyword>
<dbReference type="GO" id="GO:0016887">
    <property type="term" value="F:ATP hydrolysis activity"/>
    <property type="evidence" value="ECO:0007669"/>
    <property type="project" value="InterPro"/>
</dbReference>
<keyword evidence="3" id="KW-0547">Nucleotide-binding</keyword>
<dbReference type="InterPro" id="IPR003593">
    <property type="entry name" value="AAA+_ATPase"/>
</dbReference>
<organism evidence="10 11">
    <name type="scientific">Thioclava dalianensis</name>
    <dbReference type="NCBI Taxonomy" id="1185766"/>
    <lineage>
        <taxon>Bacteria</taxon>
        <taxon>Pseudomonadati</taxon>
        <taxon>Pseudomonadota</taxon>
        <taxon>Alphaproteobacteria</taxon>
        <taxon>Rhodobacterales</taxon>
        <taxon>Paracoccaceae</taxon>
        <taxon>Thioclava</taxon>
    </lineage>
</organism>
<dbReference type="GO" id="GO:0005886">
    <property type="term" value="C:plasma membrane"/>
    <property type="evidence" value="ECO:0007669"/>
    <property type="project" value="UniProtKB-SubCell"/>
</dbReference>
<evidence type="ECO:0000259" key="9">
    <source>
        <dbReference type="PROSITE" id="PS50929"/>
    </source>
</evidence>
<keyword evidence="4" id="KW-0067">ATP-binding</keyword>
<evidence type="ECO:0000256" key="2">
    <source>
        <dbReference type="ARBA" id="ARBA00022692"/>
    </source>
</evidence>
<dbReference type="AlphaFoldDB" id="A0A074TCE0"/>
<dbReference type="eggNOG" id="COG4618">
    <property type="taxonomic scope" value="Bacteria"/>
</dbReference>
<dbReference type="Gene3D" id="3.40.50.300">
    <property type="entry name" value="P-loop containing nucleotide triphosphate hydrolases"/>
    <property type="match status" value="1"/>
</dbReference>
<protein>
    <submittedName>
        <fullName evidence="10">Peptide ABC transporter ATPase</fullName>
    </submittedName>
</protein>
<evidence type="ECO:0000313" key="10">
    <source>
        <dbReference type="EMBL" id="KEP69456.1"/>
    </source>
</evidence>
<feature type="transmembrane region" description="Helical" evidence="7">
    <location>
        <begin position="148"/>
        <end position="177"/>
    </location>
</feature>
<dbReference type="PROSITE" id="PS00211">
    <property type="entry name" value="ABC_TRANSPORTER_1"/>
    <property type="match status" value="1"/>
</dbReference>
<evidence type="ECO:0000256" key="4">
    <source>
        <dbReference type="ARBA" id="ARBA00022840"/>
    </source>
</evidence>
<feature type="domain" description="ABC transmembrane type-1" evidence="9">
    <location>
        <begin position="25"/>
        <end position="303"/>
    </location>
</feature>
<dbReference type="InterPro" id="IPR039421">
    <property type="entry name" value="Type_1_exporter"/>
</dbReference>
<dbReference type="NCBIfam" id="TIGR01842">
    <property type="entry name" value="type_I_sec_PrtD"/>
    <property type="match status" value="1"/>
</dbReference>
<dbReference type="PANTHER" id="PTHR43394:SF1">
    <property type="entry name" value="ATP-BINDING CASSETTE SUB-FAMILY B MEMBER 10, MITOCHONDRIAL"/>
    <property type="match status" value="1"/>
</dbReference>
<name>A0A074TCE0_9RHOB</name>
<dbReference type="OrthoDB" id="9808328at2"/>
<sequence length="577" mass="61273">MVPSDSAQPTDILPRALAGARPALIGVGLFSAVINLLMLTGPLFMLQVYDRVLASRSTSSLLVLFAITVFLFAIMGLLDHLRGRVLARVGAQLQSRLDDAAIAATLRDAERPAMRDRPSLALADLRALQELFASAAPGALFDLPWTPLFIGILFLFHPLMGSFALGGAVLIFALAALNQRVSRTGLHKAARISAQADHMGEAARRDIETIRALGMRQVQSDRWRALRDRALSARMQASDRSGAIAAATRASRILLQSAILALGAWLVLRDQLTAGAMIAGSVLLGRAFAPVEQTLAHWPQIQRALQARASLNALLSAHLPDVPMPLPRPQPPHLTVEGLAVIPPGSEAPSLRNISLRASAGDAVAVIGPSASGKSSLARALTGLWPPIRGAIRLNGADLAQYDPDRLGGFLGYLPQKVVLLPGTVAENIARFAPDAKPQAIIDAARAACVHDLILALPQGYDTVLHDDGAALSGGQRQRIGLARAFFGEPEMLILDEPNAHLDDQGVHALNLAIAQARASGKLVFVMSHRPSALAQCNLVLLLDGGVARDFGPRDTVLARLNQTEPQVFTSQRGAVP</sequence>
<dbReference type="PANTHER" id="PTHR43394">
    <property type="entry name" value="ATP-DEPENDENT PERMEASE MDL1, MITOCHONDRIAL"/>
    <property type="match status" value="1"/>
</dbReference>
<evidence type="ECO:0000256" key="3">
    <source>
        <dbReference type="ARBA" id="ARBA00022741"/>
    </source>
</evidence>
<feature type="transmembrane region" description="Helical" evidence="7">
    <location>
        <begin position="23"/>
        <end position="49"/>
    </location>
</feature>
<accession>A0A074TCE0</accession>
<keyword evidence="2 7" id="KW-0812">Transmembrane</keyword>
<evidence type="ECO:0000313" key="11">
    <source>
        <dbReference type="Proteomes" id="UP000027725"/>
    </source>
</evidence>
<dbReference type="Gene3D" id="1.20.1560.10">
    <property type="entry name" value="ABC transporter type 1, transmembrane domain"/>
    <property type="match status" value="1"/>
</dbReference>
<dbReference type="Pfam" id="PF00005">
    <property type="entry name" value="ABC_tran"/>
    <property type="match status" value="1"/>
</dbReference>
<dbReference type="STRING" id="1185766.SAMN05216224_10992"/>
<keyword evidence="6 7" id="KW-0472">Membrane</keyword>
<dbReference type="Proteomes" id="UP000027725">
    <property type="component" value="Unassembled WGS sequence"/>
</dbReference>
<feature type="transmembrane region" description="Helical" evidence="7">
    <location>
        <begin position="250"/>
        <end position="268"/>
    </location>
</feature>
<dbReference type="PROSITE" id="PS50929">
    <property type="entry name" value="ABC_TM1F"/>
    <property type="match status" value="1"/>
</dbReference>
<reference evidence="10 11" key="1">
    <citation type="submission" date="2014-03" db="EMBL/GenBank/DDBJ databases">
        <title>The draft genome sequence of Thioclava dalianensis DLFJ1-1.</title>
        <authorList>
            <person name="Lai Q."/>
            <person name="Shao Z."/>
        </authorList>
    </citation>
    <scope>NUCLEOTIDE SEQUENCE [LARGE SCALE GENOMIC DNA]</scope>
    <source>
        <strain evidence="10 11">DLFJ1-1</strain>
    </source>
</reference>
<dbReference type="InterPro" id="IPR027417">
    <property type="entry name" value="P-loop_NTPase"/>
</dbReference>
<evidence type="ECO:0000256" key="1">
    <source>
        <dbReference type="ARBA" id="ARBA00004651"/>
    </source>
</evidence>